<proteinExistence type="predicted"/>
<gene>
    <name evidence="2" type="ORF">ARMOST_10053</name>
</gene>
<accession>A0A284RD76</accession>
<feature type="domain" description="Reverse transcriptase Ty1/copia-type" evidence="1">
    <location>
        <begin position="63"/>
        <end position="120"/>
    </location>
</feature>
<reference evidence="3" key="1">
    <citation type="journal article" date="2017" name="Nat. Ecol. Evol.">
        <title>Genome expansion and lineage-specific genetic innovations in the forest pathogenic fungi Armillaria.</title>
        <authorList>
            <person name="Sipos G."/>
            <person name="Prasanna A.N."/>
            <person name="Walter M.C."/>
            <person name="O'Connor E."/>
            <person name="Balint B."/>
            <person name="Krizsan K."/>
            <person name="Kiss B."/>
            <person name="Hess J."/>
            <person name="Varga T."/>
            <person name="Slot J."/>
            <person name="Riley R."/>
            <person name="Boka B."/>
            <person name="Rigling D."/>
            <person name="Barry K."/>
            <person name="Lee J."/>
            <person name="Mihaltcheva S."/>
            <person name="LaButti K."/>
            <person name="Lipzen A."/>
            <person name="Waldron R."/>
            <person name="Moloney N.M."/>
            <person name="Sperisen C."/>
            <person name="Kredics L."/>
            <person name="Vagvoelgyi C."/>
            <person name="Patrignani A."/>
            <person name="Fitzpatrick D."/>
            <person name="Nagy I."/>
            <person name="Doyle S."/>
            <person name="Anderson J.B."/>
            <person name="Grigoriev I.V."/>
            <person name="Gueldener U."/>
            <person name="Muensterkoetter M."/>
            <person name="Nagy L.G."/>
        </authorList>
    </citation>
    <scope>NUCLEOTIDE SEQUENCE [LARGE SCALE GENOMIC DNA]</scope>
    <source>
        <strain evidence="3">C18/9</strain>
    </source>
</reference>
<dbReference type="STRING" id="47428.A0A284RD76"/>
<evidence type="ECO:0000313" key="2">
    <source>
        <dbReference type="EMBL" id="SJL06711.1"/>
    </source>
</evidence>
<sequence length="120" mass="13786">MEQLNEEDFANLASIQSYLAGDRMPVSPNDFPRSLKEAKAEAEWPEWKRAMDEEIHTIQEMGTYTLEDLPKEREAIGSKWVFSKKYDENGNVSRYKAQLVAQGYSQILGVDFYETFAPVA</sequence>
<dbReference type="OrthoDB" id="3059190at2759"/>
<dbReference type="OMA" id="PHWENAI"/>
<dbReference type="Proteomes" id="UP000219338">
    <property type="component" value="Unassembled WGS sequence"/>
</dbReference>
<evidence type="ECO:0000259" key="1">
    <source>
        <dbReference type="Pfam" id="PF07727"/>
    </source>
</evidence>
<dbReference type="InterPro" id="IPR013103">
    <property type="entry name" value="RVT_2"/>
</dbReference>
<dbReference type="Pfam" id="PF07727">
    <property type="entry name" value="RVT_2"/>
    <property type="match status" value="1"/>
</dbReference>
<dbReference type="EMBL" id="FUEG01000007">
    <property type="protein sequence ID" value="SJL06711.1"/>
    <property type="molecule type" value="Genomic_DNA"/>
</dbReference>
<evidence type="ECO:0000313" key="3">
    <source>
        <dbReference type="Proteomes" id="UP000219338"/>
    </source>
</evidence>
<protein>
    <recommendedName>
        <fullName evidence="1">Reverse transcriptase Ty1/copia-type domain-containing protein</fullName>
    </recommendedName>
</protein>
<dbReference type="AlphaFoldDB" id="A0A284RD76"/>
<organism evidence="2 3">
    <name type="scientific">Armillaria ostoyae</name>
    <name type="common">Armillaria root rot fungus</name>
    <dbReference type="NCBI Taxonomy" id="47428"/>
    <lineage>
        <taxon>Eukaryota</taxon>
        <taxon>Fungi</taxon>
        <taxon>Dikarya</taxon>
        <taxon>Basidiomycota</taxon>
        <taxon>Agaricomycotina</taxon>
        <taxon>Agaricomycetes</taxon>
        <taxon>Agaricomycetidae</taxon>
        <taxon>Agaricales</taxon>
        <taxon>Marasmiineae</taxon>
        <taxon>Physalacriaceae</taxon>
        <taxon>Armillaria</taxon>
    </lineage>
</organism>
<keyword evidence="3" id="KW-1185">Reference proteome</keyword>
<name>A0A284RD76_ARMOS</name>